<keyword evidence="2 5" id="KW-0808">Transferase</keyword>
<comment type="caution">
    <text evidence="7">The sequence shown here is derived from an EMBL/GenBank/DDBJ whole genome shotgun (WGS) entry which is preliminary data.</text>
</comment>
<feature type="active site" description="Proton acceptor" evidence="4">
    <location>
        <position position="340"/>
    </location>
</feature>
<proteinExistence type="inferred from homology"/>
<organism evidence="7 8">
    <name type="scientific">Vespula pensylvanica</name>
    <name type="common">Western yellow jacket</name>
    <name type="synonym">Wasp</name>
    <dbReference type="NCBI Taxonomy" id="30213"/>
    <lineage>
        <taxon>Eukaryota</taxon>
        <taxon>Metazoa</taxon>
        <taxon>Ecdysozoa</taxon>
        <taxon>Arthropoda</taxon>
        <taxon>Hexapoda</taxon>
        <taxon>Insecta</taxon>
        <taxon>Pterygota</taxon>
        <taxon>Neoptera</taxon>
        <taxon>Endopterygota</taxon>
        <taxon>Hymenoptera</taxon>
        <taxon>Apocrita</taxon>
        <taxon>Aculeata</taxon>
        <taxon>Vespoidea</taxon>
        <taxon>Vespidae</taxon>
        <taxon>Vespinae</taxon>
        <taxon>Vespula</taxon>
    </lineage>
</organism>
<evidence type="ECO:0000256" key="4">
    <source>
        <dbReference type="PIRSR" id="PIRSR600542-1"/>
    </source>
</evidence>
<protein>
    <recommendedName>
        <fullName evidence="6">Choline/carnitine acyltransferase domain-containing protein</fullName>
    </recommendedName>
</protein>
<dbReference type="GO" id="GO:0019254">
    <property type="term" value="P:carnitine metabolic process, CoA-linked"/>
    <property type="evidence" value="ECO:0007669"/>
    <property type="project" value="TreeGrafter"/>
</dbReference>
<evidence type="ECO:0000256" key="5">
    <source>
        <dbReference type="RuleBase" id="RU003801"/>
    </source>
</evidence>
<accession>A0A836XNC8</accession>
<comment type="similarity">
    <text evidence="1 5">Belongs to the carnitine/choline acetyltransferase family.</text>
</comment>
<gene>
    <name evidence="7" type="ORF">H0235_013781</name>
</gene>
<dbReference type="GO" id="GO:0005777">
    <property type="term" value="C:peroxisome"/>
    <property type="evidence" value="ECO:0007669"/>
    <property type="project" value="TreeGrafter"/>
</dbReference>
<dbReference type="PANTHER" id="PTHR22589:SF103">
    <property type="entry name" value="CARNITINE O-ACETYL-TRANSFERASE, ISOFORM A-RELATED"/>
    <property type="match status" value="1"/>
</dbReference>
<evidence type="ECO:0000313" key="7">
    <source>
        <dbReference type="EMBL" id="KAF7408929.1"/>
    </source>
</evidence>
<evidence type="ECO:0000259" key="6">
    <source>
        <dbReference type="Pfam" id="PF00755"/>
    </source>
</evidence>
<dbReference type="EMBL" id="JACSDY010000014">
    <property type="protein sequence ID" value="KAF7408929.1"/>
    <property type="molecule type" value="Genomic_DNA"/>
</dbReference>
<sequence length="620" mass="70561">MQKIISSSFVHGRICNTISMMLRAQLTTLKLNKQELPKQPIPDLKKTAERYLTSVKPLLSENEYCNTKRIVEEFISESGPGPFLQSKLLERYHNTDNWMNNWWIEAAYLGYRVPLIMNSNPAVVGPPLKFCHKEDIYITAAHIIKAICDYNDMLKSGKIKQEMIKNEPLDMQQYGMILGTYRRPAPKCDQLLHTDDSKHVIIMSNNNFFKLDVIKNSCVLNESQIAGAIKDIVSRSQTKGMPIGILTGNDRETWAECYCVLKEQGNNRKIIEDIEQSMFILCLDKEMPKEIFGNRNNASVRALQSLSGYNSDLNAGNRWHDKTIQYFVSTDGFLGLEMEHSPCEGVPVAVLHDHIVKYITSKLNDVKCDKFDNFPRAECLKFETNDIIDCAIQNATCIVDSISQNVHMDCFTFNEFGSKEIKKYKTSPDSFIQIAMQVTYYKVRNEPPNHYESAGLRRFKNARTECIRSTSTESVSFAKAMSKDGCTDEKQLKEMMFTAINKHKTTATEASLGQGVDRHLFGLKMIASIESMCLPELYKDVAYIKSTYYDLTTSQVPFKTSSFMCYGPVVPEGYGCCYNPRENDILFGCSSFKSSTKPDATQFANTLKETLCRMRNLCNV</sequence>
<dbReference type="SUPFAM" id="SSF52777">
    <property type="entry name" value="CoA-dependent acyltransferases"/>
    <property type="match status" value="2"/>
</dbReference>
<evidence type="ECO:0000256" key="1">
    <source>
        <dbReference type="ARBA" id="ARBA00005232"/>
    </source>
</evidence>
<evidence type="ECO:0000256" key="2">
    <source>
        <dbReference type="ARBA" id="ARBA00022679"/>
    </source>
</evidence>
<evidence type="ECO:0000256" key="3">
    <source>
        <dbReference type="ARBA" id="ARBA00023315"/>
    </source>
</evidence>
<dbReference type="InterPro" id="IPR039551">
    <property type="entry name" value="Cho/carn_acyl_trans"/>
</dbReference>
<dbReference type="Pfam" id="PF00755">
    <property type="entry name" value="Carn_acyltransf"/>
    <property type="match status" value="1"/>
</dbReference>
<dbReference type="OrthoDB" id="240216at2759"/>
<dbReference type="PROSITE" id="PS00440">
    <property type="entry name" value="ACYLTRANSF_C_2"/>
    <property type="match status" value="1"/>
</dbReference>
<dbReference type="InterPro" id="IPR023213">
    <property type="entry name" value="CAT-like_dom_sf"/>
</dbReference>
<dbReference type="AlphaFoldDB" id="A0A836XNC8"/>
<dbReference type="GO" id="GO:0004092">
    <property type="term" value="F:carnitine O-acetyltransferase activity"/>
    <property type="evidence" value="ECO:0007669"/>
    <property type="project" value="TreeGrafter"/>
</dbReference>
<dbReference type="InterPro" id="IPR000542">
    <property type="entry name" value="Carn_acyl_trans"/>
</dbReference>
<dbReference type="InterPro" id="IPR042231">
    <property type="entry name" value="Cho/carn_acyl_trans_2"/>
</dbReference>
<dbReference type="PANTHER" id="PTHR22589">
    <property type="entry name" value="CARNITINE O-ACYLTRANSFERASE"/>
    <property type="match status" value="1"/>
</dbReference>
<feature type="domain" description="Choline/carnitine acyltransferase" evidence="6">
    <location>
        <begin position="40"/>
        <end position="609"/>
    </location>
</feature>
<dbReference type="Proteomes" id="UP000600918">
    <property type="component" value="Unassembled WGS sequence"/>
</dbReference>
<evidence type="ECO:0000313" key="8">
    <source>
        <dbReference type="Proteomes" id="UP000600918"/>
    </source>
</evidence>
<keyword evidence="8" id="KW-1185">Reference proteome</keyword>
<reference evidence="7" key="1">
    <citation type="journal article" date="2020" name="G3 (Bethesda)">
        <title>High-Quality Assemblies for Three Invasive Social Wasps from the &lt;i&gt;Vespula&lt;/i&gt; Genus.</title>
        <authorList>
            <person name="Harrop T.W.R."/>
            <person name="Guhlin J."/>
            <person name="McLaughlin G.M."/>
            <person name="Permina E."/>
            <person name="Stockwell P."/>
            <person name="Gilligan J."/>
            <person name="Le Lec M.F."/>
            <person name="Gruber M.A.M."/>
            <person name="Quinn O."/>
            <person name="Lovegrove M."/>
            <person name="Duncan E.J."/>
            <person name="Remnant E.J."/>
            <person name="Van Eeckhoven J."/>
            <person name="Graham B."/>
            <person name="Knapp R.A."/>
            <person name="Langford K.W."/>
            <person name="Kronenberg Z."/>
            <person name="Press M.O."/>
            <person name="Eacker S.M."/>
            <person name="Wilson-Rankin E.E."/>
            <person name="Purcell J."/>
            <person name="Lester P.J."/>
            <person name="Dearden P.K."/>
        </authorList>
    </citation>
    <scope>NUCLEOTIDE SEQUENCE</scope>
    <source>
        <strain evidence="7">Volc-1</strain>
    </source>
</reference>
<dbReference type="Gene3D" id="3.30.559.10">
    <property type="entry name" value="Chloramphenicol acetyltransferase-like domain"/>
    <property type="match status" value="1"/>
</dbReference>
<keyword evidence="3 5" id="KW-0012">Acyltransferase</keyword>
<dbReference type="Gene3D" id="3.30.559.70">
    <property type="entry name" value="Choline/Carnitine o-acyltransferase, domain 2"/>
    <property type="match status" value="1"/>
</dbReference>
<name>A0A836XNC8_VESPE</name>